<name>A0A1K1LM62_9PSEU</name>
<evidence type="ECO:0000313" key="3">
    <source>
        <dbReference type="Proteomes" id="UP000182740"/>
    </source>
</evidence>
<dbReference type="RefSeq" id="WP_072474349.1">
    <property type="nucleotide sequence ID" value="NZ_FPJG01000001.1"/>
</dbReference>
<keyword evidence="1" id="KW-1133">Transmembrane helix</keyword>
<protein>
    <submittedName>
        <fullName evidence="2">Uncharacterized protein</fullName>
    </submittedName>
</protein>
<keyword evidence="1" id="KW-0812">Transmembrane</keyword>
<gene>
    <name evidence="2" type="ORF">SAMN04489730_0076</name>
</gene>
<evidence type="ECO:0000313" key="2">
    <source>
        <dbReference type="EMBL" id="SFW11972.1"/>
    </source>
</evidence>
<dbReference type="InterPro" id="IPR045919">
    <property type="entry name" value="DUF6338"/>
</dbReference>
<dbReference type="AlphaFoldDB" id="A0A1K1LM62"/>
<reference evidence="3" key="1">
    <citation type="submission" date="2016-11" db="EMBL/GenBank/DDBJ databases">
        <authorList>
            <person name="Varghese N."/>
            <person name="Submissions S."/>
        </authorList>
    </citation>
    <scope>NUCLEOTIDE SEQUENCE [LARGE SCALE GENOMIC DNA]</scope>
    <source>
        <strain evidence="3">DSM 44671</strain>
    </source>
</reference>
<feature type="transmembrane region" description="Helical" evidence="1">
    <location>
        <begin position="41"/>
        <end position="63"/>
    </location>
</feature>
<evidence type="ECO:0000256" key="1">
    <source>
        <dbReference type="SAM" id="Phobius"/>
    </source>
</evidence>
<sequence>MNLSTFQALVVALMALLPGASYTFAVERALGSFGVNFADRLVRFLASSAIFHAVASGPEYLLYRHYFLTNALARGEVPWWSVELMAVAYVFLPIGIGAGLAQLRRTPAEPPPNANRRTRFRCGVHRRLNKVALWALGKHIEPRAWDWMWNYDVAAILRIKLKSGTWIAGLWGHWNTASNRRSYAGGYPEDGDLYLSTGFQIDPATGELLRDSGDRPQPVDGQRGLLVRWNEIEYLDFQEF</sequence>
<feature type="transmembrane region" description="Helical" evidence="1">
    <location>
        <begin position="84"/>
        <end position="103"/>
    </location>
</feature>
<dbReference type="Pfam" id="PF19865">
    <property type="entry name" value="DUF6338"/>
    <property type="match status" value="1"/>
</dbReference>
<proteinExistence type="predicted"/>
<dbReference type="Proteomes" id="UP000182740">
    <property type="component" value="Unassembled WGS sequence"/>
</dbReference>
<organism evidence="2 3">
    <name type="scientific">Amycolatopsis australiensis</name>
    <dbReference type="NCBI Taxonomy" id="546364"/>
    <lineage>
        <taxon>Bacteria</taxon>
        <taxon>Bacillati</taxon>
        <taxon>Actinomycetota</taxon>
        <taxon>Actinomycetes</taxon>
        <taxon>Pseudonocardiales</taxon>
        <taxon>Pseudonocardiaceae</taxon>
        <taxon>Amycolatopsis</taxon>
    </lineage>
</organism>
<keyword evidence="1" id="KW-0472">Membrane</keyword>
<dbReference type="EMBL" id="FPJG01000001">
    <property type="protein sequence ID" value="SFW11972.1"/>
    <property type="molecule type" value="Genomic_DNA"/>
</dbReference>
<keyword evidence="3" id="KW-1185">Reference proteome</keyword>
<accession>A0A1K1LM62</accession>
<dbReference type="OrthoDB" id="3618713at2"/>